<evidence type="ECO:0000313" key="2">
    <source>
        <dbReference type="Proteomes" id="UP000199221"/>
    </source>
</evidence>
<dbReference type="RefSeq" id="WP_143067568.1">
    <property type="nucleotide sequence ID" value="NZ_FOEQ01000009.1"/>
</dbReference>
<organism evidence="1 2">
    <name type="scientific">Pseudomonas soli</name>
    <dbReference type="NCBI Taxonomy" id="1306993"/>
    <lineage>
        <taxon>Bacteria</taxon>
        <taxon>Pseudomonadati</taxon>
        <taxon>Pseudomonadota</taxon>
        <taxon>Gammaproteobacteria</taxon>
        <taxon>Pseudomonadales</taxon>
        <taxon>Pseudomonadaceae</taxon>
        <taxon>Pseudomonas</taxon>
    </lineage>
</organism>
<name>A0A1H9Q5G1_9PSED</name>
<dbReference type="AlphaFoldDB" id="A0A1H9Q5G1"/>
<protein>
    <submittedName>
        <fullName evidence="1">Uncharacterized protein</fullName>
    </submittedName>
</protein>
<sequence>MSTVLKPSIVRNDSQESYQIWPFQPAEVSADGDRNNGGLDLVENPDLIDRVHEATEQNGLRQLLVAMNDPGKSFKTLGCLAGEADGLYYTYIEFTPRDQSLARNEKLIVGIHRAWQDWTDENCAQHPGLADAIHQNLKWEYREFSYRGSEPQFLITMYPRARNADDHRSLISWAHNFLCSVDLEQVRVNYA</sequence>
<dbReference type="Proteomes" id="UP000199221">
    <property type="component" value="Unassembled WGS sequence"/>
</dbReference>
<proteinExistence type="predicted"/>
<dbReference type="EMBL" id="FOEQ01000009">
    <property type="protein sequence ID" value="SER55159.1"/>
    <property type="molecule type" value="Genomic_DNA"/>
</dbReference>
<evidence type="ECO:0000313" key="1">
    <source>
        <dbReference type="EMBL" id="SER55159.1"/>
    </source>
</evidence>
<gene>
    <name evidence="1" type="ORF">SAMN05216230_10994</name>
</gene>
<reference evidence="1 2" key="1">
    <citation type="submission" date="2016-10" db="EMBL/GenBank/DDBJ databases">
        <authorList>
            <person name="de Groot N.N."/>
        </authorList>
    </citation>
    <scope>NUCLEOTIDE SEQUENCE [LARGE SCALE GENOMIC DNA]</scope>
    <source>
        <strain evidence="1 2">LMG 27941</strain>
    </source>
</reference>
<accession>A0A1H9Q5G1</accession>